<reference evidence="1 2" key="1">
    <citation type="submission" date="2019-01" db="EMBL/GenBank/DDBJ databases">
        <title>Draft genome sequences of Candidatus Mycoplasma haemohominis SWG34-3 identified from a patient with pyrexia, anemia and liver dysfunction.</title>
        <authorList>
            <person name="Sekizuka T."/>
            <person name="Hattori N."/>
            <person name="Katano H."/>
            <person name="Takuma T."/>
            <person name="Ito T."/>
            <person name="Arai N."/>
            <person name="Yanai R."/>
            <person name="Ishii S."/>
            <person name="Miura Y."/>
            <person name="Tokunaga T."/>
            <person name="Watanabe H."/>
            <person name="Nomura N."/>
            <person name="Eguchi J."/>
            <person name="Arai T."/>
            <person name="Hasegawa H."/>
            <person name="Nakamaki T."/>
            <person name="Wakita T."/>
            <person name="Niki Y."/>
            <person name="Kuroda M."/>
        </authorList>
    </citation>
    <scope>NUCLEOTIDE SEQUENCE [LARGE SCALE GENOMIC DNA]</scope>
    <source>
        <strain evidence="1">SWG34-3</strain>
    </source>
</reference>
<dbReference type="EMBL" id="BIMN01000002">
    <property type="protein sequence ID" value="GCE63438.1"/>
    <property type="molecule type" value="Genomic_DNA"/>
</dbReference>
<accession>A0A478FPP3</accession>
<protein>
    <submittedName>
        <fullName evidence="1">Uncharacterized protein</fullName>
    </submittedName>
</protein>
<name>A0A478FPP3_9MOLU</name>
<organism evidence="1 2">
    <name type="scientific">Candidatus Mycoplasma haematohominis</name>
    <dbReference type="NCBI Taxonomy" id="1494318"/>
    <lineage>
        <taxon>Bacteria</taxon>
        <taxon>Bacillati</taxon>
        <taxon>Mycoplasmatota</taxon>
        <taxon>Mollicutes</taxon>
        <taxon>Mycoplasmataceae</taxon>
        <taxon>Mycoplasma</taxon>
    </lineage>
</organism>
<evidence type="ECO:0000313" key="2">
    <source>
        <dbReference type="Proteomes" id="UP000324831"/>
    </source>
</evidence>
<evidence type="ECO:0000313" key="1">
    <source>
        <dbReference type="EMBL" id="GCE63438.1"/>
    </source>
</evidence>
<dbReference type="AlphaFoldDB" id="A0A478FPP3"/>
<dbReference type="Proteomes" id="UP000324831">
    <property type="component" value="Unassembled WGS sequence"/>
</dbReference>
<gene>
    <name evidence="1" type="ORF">MHSWG343_04350</name>
</gene>
<proteinExistence type="predicted"/>
<comment type="caution">
    <text evidence="1">The sequence shown here is derived from an EMBL/GenBank/DDBJ whole genome shotgun (WGS) entry which is preliminary data.</text>
</comment>
<sequence length="193" mass="22425">MQKALFKVLFNSKFCLWISNKGEIYECGYNYAEFFDNPMISILKAFAAVVIISVTGYGISKAVRPPLTIFQSRKQGNTEGTIDHQTIYGSSDSWGEIYKYELVSMSSKNDWWWKKQDIKFFGKRDYSRGIGAQAEDKDLGFKDLYLGNKYISDVSTFHVKQKCLEVYTKPKDKDQDLSKKRRREIFMFCANRG</sequence>